<comment type="caution">
    <text evidence="9">Lacks conserved residue(s) required for the propagation of feature annotation.</text>
</comment>
<dbReference type="KEGG" id="char:116220174"/>
<dbReference type="RefSeq" id="XP_031421341.2">
    <property type="nucleotide sequence ID" value="XM_031565481.2"/>
</dbReference>
<organism evidence="12 13">
    <name type="scientific">Clupea harengus</name>
    <name type="common">Atlantic herring</name>
    <dbReference type="NCBI Taxonomy" id="7950"/>
    <lineage>
        <taxon>Eukaryota</taxon>
        <taxon>Metazoa</taxon>
        <taxon>Chordata</taxon>
        <taxon>Craniata</taxon>
        <taxon>Vertebrata</taxon>
        <taxon>Euteleostomi</taxon>
        <taxon>Actinopterygii</taxon>
        <taxon>Neopterygii</taxon>
        <taxon>Teleostei</taxon>
        <taxon>Clupei</taxon>
        <taxon>Clupeiformes</taxon>
        <taxon>Clupeoidei</taxon>
        <taxon>Clupeidae</taxon>
        <taxon>Clupea</taxon>
    </lineage>
</organism>
<dbReference type="Pfam" id="PF00530">
    <property type="entry name" value="SRCR"/>
    <property type="match status" value="1"/>
</dbReference>
<dbReference type="OrthoDB" id="8934573at2759"/>
<dbReference type="GO" id="GO:0004252">
    <property type="term" value="F:serine-type endopeptidase activity"/>
    <property type="evidence" value="ECO:0007669"/>
    <property type="project" value="TreeGrafter"/>
</dbReference>
<keyword evidence="3 10" id="KW-0732">Signal</keyword>
<sequence length="142" mass="15787">MMYVLLLCVLHIHSIHGQNADQKGKRLILRGRSNPCEGRVDVYNEGKWGIVGHIGWSENNSAVVCKSLGCGTVVSFDIDFRDNYPANDLVWADEIKCGGTEQNLWDCEFPGWGVIKSSAHSHVYVNCSGERVTSVFISILFV</sequence>
<evidence type="ECO:0000259" key="11">
    <source>
        <dbReference type="PROSITE" id="PS50287"/>
    </source>
</evidence>
<evidence type="ECO:0000256" key="5">
    <source>
        <dbReference type="ARBA" id="ARBA00022989"/>
    </source>
</evidence>
<keyword evidence="7 9" id="KW-1015">Disulfide bond</keyword>
<reference evidence="13" key="1">
    <citation type="submission" date="2025-08" db="UniProtKB">
        <authorList>
            <consortium name="RefSeq"/>
        </authorList>
    </citation>
    <scope>IDENTIFICATION</scope>
</reference>
<evidence type="ECO:0000256" key="7">
    <source>
        <dbReference type="ARBA" id="ARBA00023157"/>
    </source>
</evidence>
<comment type="subcellular location">
    <subcellularLocation>
        <location evidence="1">Membrane</location>
        <topology evidence="1">Single-pass membrane protein</topology>
    </subcellularLocation>
</comment>
<dbReference type="PROSITE" id="PS50287">
    <property type="entry name" value="SRCR_2"/>
    <property type="match status" value="1"/>
</dbReference>
<evidence type="ECO:0000313" key="13">
    <source>
        <dbReference type="RefSeq" id="XP_031421341.2"/>
    </source>
</evidence>
<dbReference type="GO" id="GO:0031638">
    <property type="term" value="P:zymogen activation"/>
    <property type="evidence" value="ECO:0007669"/>
    <property type="project" value="TreeGrafter"/>
</dbReference>
<dbReference type="InterPro" id="IPR001190">
    <property type="entry name" value="SRCR"/>
</dbReference>
<evidence type="ECO:0000256" key="8">
    <source>
        <dbReference type="ARBA" id="ARBA00023180"/>
    </source>
</evidence>
<dbReference type="PANTHER" id="PTHR48071">
    <property type="entry name" value="SRCR DOMAIN-CONTAINING PROTEIN"/>
    <property type="match status" value="1"/>
</dbReference>
<keyword evidence="4" id="KW-0677">Repeat</keyword>
<keyword evidence="5" id="KW-1133">Transmembrane helix</keyword>
<feature type="domain" description="SRCR" evidence="11">
    <location>
        <begin position="25"/>
        <end position="128"/>
    </location>
</feature>
<keyword evidence="8" id="KW-0325">Glycoprotein</keyword>
<evidence type="ECO:0000256" key="3">
    <source>
        <dbReference type="ARBA" id="ARBA00022729"/>
    </source>
</evidence>
<evidence type="ECO:0000256" key="4">
    <source>
        <dbReference type="ARBA" id="ARBA00022737"/>
    </source>
</evidence>
<gene>
    <name evidence="13" type="primary">LOC116220174</name>
</gene>
<evidence type="ECO:0000256" key="10">
    <source>
        <dbReference type="SAM" id="SignalP"/>
    </source>
</evidence>
<dbReference type="PANTHER" id="PTHR48071:SF27">
    <property type="entry name" value="SCAVENGER RECEPTOR CYSTEINE-RICH TYPE 1 PROTEIN M130-LIKE"/>
    <property type="match status" value="1"/>
</dbReference>
<dbReference type="GeneID" id="116220174"/>
<feature type="signal peptide" evidence="10">
    <location>
        <begin position="1"/>
        <end position="17"/>
    </location>
</feature>
<accession>A0A6P8FC27</accession>
<evidence type="ECO:0000313" key="12">
    <source>
        <dbReference type="Proteomes" id="UP000515152"/>
    </source>
</evidence>
<feature type="disulfide bond" evidence="9">
    <location>
        <begin position="97"/>
        <end position="107"/>
    </location>
</feature>
<evidence type="ECO:0000256" key="2">
    <source>
        <dbReference type="ARBA" id="ARBA00022692"/>
    </source>
</evidence>
<dbReference type="Proteomes" id="UP000515152">
    <property type="component" value="Chromosome 4"/>
</dbReference>
<keyword evidence="6" id="KW-0472">Membrane</keyword>
<keyword evidence="2" id="KW-0812">Transmembrane</keyword>
<feature type="chain" id="PRO_5035318325" evidence="10">
    <location>
        <begin position="18"/>
        <end position="142"/>
    </location>
</feature>
<evidence type="ECO:0000256" key="9">
    <source>
        <dbReference type="PROSITE-ProRule" id="PRU00196"/>
    </source>
</evidence>
<evidence type="ECO:0000256" key="6">
    <source>
        <dbReference type="ARBA" id="ARBA00023136"/>
    </source>
</evidence>
<dbReference type="GO" id="GO:0005886">
    <property type="term" value="C:plasma membrane"/>
    <property type="evidence" value="ECO:0007669"/>
    <property type="project" value="TreeGrafter"/>
</dbReference>
<dbReference type="FunFam" id="3.10.250.10:FF:000016">
    <property type="entry name" value="Scavenger receptor cysteine-rich protein type 12"/>
    <property type="match status" value="1"/>
</dbReference>
<keyword evidence="12" id="KW-1185">Reference proteome</keyword>
<dbReference type="AlphaFoldDB" id="A0A6P8FC27"/>
<dbReference type="SMART" id="SM00202">
    <property type="entry name" value="SR"/>
    <property type="match status" value="1"/>
</dbReference>
<name>A0A6P8FC27_CLUHA</name>
<protein>
    <submittedName>
        <fullName evidence="13">Scavenger receptor cysteine-rich type 1 protein M130-like</fullName>
    </submittedName>
</protein>
<proteinExistence type="predicted"/>
<evidence type="ECO:0000256" key="1">
    <source>
        <dbReference type="ARBA" id="ARBA00004167"/>
    </source>
</evidence>